<proteinExistence type="predicted"/>
<accession>A0AAN8MT71</accession>
<feature type="transmembrane region" description="Helical" evidence="2">
    <location>
        <begin position="119"/>
        <end position="152"/>
    </location>
</feature>
<dbReference type="Proteomes" id="UP001313282">
    <property type="component" value="Unassembled WGS sequence"/>
</dbReference>
<gene>
    <name evidence="3" type="ORF">TWF718_006262</name>
</gene>
<keyword evidence="4" id="KW-1185">Reference proteome</keyword>
<dbReference type="EMBL" id="JAVHNR010000003">
    <property type="protein sequence ID" value="KAK6348469.1"/>
    <property type="molecule type" value="Genomic_DNA"/>
</dbReference>
<keyword evidence="2" id="KW-1133">Transmembrane helix</keyword>
<reference evidence="3 4" key="1">
    <citation type="submission" date="2019-10" db="EMBL/GenBank/DDBJ databases">
        <authorList>
            <person name="Palmer J.M."/>
        </authorList>
    </citation>
    <scope>NUCLEOTIDE SEQUENCE [LARGE SCALE GENOMIC DNA]</scope>
    <source>
        <strain evidence="3 4">TWF718</strain>
    </source>
</reference>
<evidence type="ECO:0000313" key="4">
    <source>
        <dbReference type="Proteomes" id="UP001313282"/>
    </source>
</evidence>
<evidence type="ECO:0000256" key="1">
    <source>
        <dbReference type="SAM" id="MobiDB-lite"/>
    </source>
</evidence>
<organism evidence="3 4">
    <name type="scientific">Orbilia javanica</name>
    <dbReference type="NCBI Taxonomy" id="47235"/>
    <lineage>
        <taxon>Eukaryota</taxon>
        <taxon>Fungi</taxon>
        <taxon>Dikarya</taxon>
        <taxon>Ascomycota</taxon>
        <taxon>Pezizomycotina</taxon>
        <taxon>Orbiliomycetes</taxon>
        <taxon>Orbiliales</taxon>
        <taxon>Orbiliaceae</taxon>
        <taxon>Orbilia</taxon>
    </lineage>
</organism>
<sequence>MGTPGFLKATSSLQAFLTPQAVRDWFSGLPLASGPAFVVDNQFNDRISNFLEQNWTMSPWFQDFIQTIVDRKLDSDLSTYFTSLDPLWDLWDDSQRAKELNSQLLAEPAHFTEIHVSSFLWGAITAGFLLVVLIPILLFTLYCLYGAICYFYKGKKNRIGGSYKRSARSKDTIFGADIPPAIWENLVLDPPNIPRKRLKTGSNWPCSVAQGACMTPLKASESTASAILHSNEDMGIPESPTSSSDSTITAAFSEGILEGNHLTKEDDIDIPSYIKAININPRHQRGSEASSDRFQTKDGGVNGFVEYSPDVVSKLEVGSPLNSGFSDVWLAEAFTTVSEITSNSDGETAFSDPEIKRAPGRARSRG</sequence>
<dbReference type="AlphaFoldDB" id="A0AAN8MT71"/>
<evidence type="ECO:0000313" key="3">
    <source>
        <dbReference type="EMBL" id="KAK6348469.1"/>
    </source>
</evidence>
<evidence type="ECO:0000256" key="2">
    <source>
        <dbReference type="SAM" id="Phobius"/>
    </source>
</evidence>
<keyword evidence="2" id="KW-0812">Transmembrane</keyword>
<comment type="caution">
    <text evidence="3">The sequence shown here is derived from an EMBL/GenBank/DDBJ whole genome shotgun (WGS) entry which is preliminary data.</text>
</comment>
<protein>
    <submittedName>
        <fullName evidence="3">Uncharacterized protein</fullName>
    </submittedName>
</protein>
<keyword evidence="2" id="KW-0472">Membrane</keyword>
<feature type="region of interest" description="Disordered" evidence="1">
    <location>
        <begin position="342"/>
        <end position="366"/>
    </location>
</feature>
<name>A0AAN8MT71_9PEZI</name>